<gene>
    <name evidence="2" type="ORF">GCM10010191_80930</name>
</gene>
<organism evidence="2 3">
    <name type="scientific">Actinomadura vinacea</name>
    <dbReference type="NCBI Taxonomy" id="115336"/>
    <lineage>
        <taxon>Bacteria</taxon>
        <taxon>Bacillati</taxon>
        <taxon>Actinomycetota</taxon>
        <taxon>Actinomycetes</taxon>
        <taxon>Streptosporangiales</taxon>
        <taxon>Thermomonosporaceae</taxon>
        <taxon>Actinomadura</taxon>
    </lineage>
</organism>
<dbReference type="PANTHER" id="PTHR40469:SF2">
    <property type="entry name" value="GALACTOSE-BINDING DOMAIN-LIKE SUPERFAMILY PROTEIN"/>
    <property type="match status" value="1"/>
</dbReference>
<dbReference type="Proteomes" id="UP001501231">
    <property type="component" value="Unassembled WGS sequence"/>
</dbReference>
<keyword evidence="3" id="KW-1185">Reference proteome</keyword>
<dbReference type="PANTHER" id="PTHR40469">
    <property type="entry name" value="SECRETED GLYCOSYL HYDROLASE"/>
    <property type="match status" value="1"/>
</dbReference>
<name>A0ABN3K6B3_9ACTN</name>
<accession>A0ABN3K6B3</accession>
<sequence length="218" mass="24169">MLYLYGGWPGHRPYEIADWARPLFTGQGLEVEETQDVFRLDGDLTGYDLIALNWNNALTTEGLSAAQEDGLLTAVERGTGVVAWHGAAAAFRASLRYHLLLGGSFAEHPAGEGVRYPYTVRITDRDHEITRGVGDFAVASEQYYMLVDPNNHVLAETEFTGEHLPWLDGHRMPQAWTRRWGAGRVFYSAVGHTVDDLTGPDVTRLVEQGIAWAARRGA</sequence>
<evidence type="ECO:0000313" key="3">
    <source>
        <dbReference type="Proteomes" id="UP001501231"/>
    </source>
</evidence>
<evidence type="ECO:0000313" key="2">
    <source>
        <dbReference type="EMBL" id="GAA2450750.1"/>
    </source>
</evidence>
<protein>
    <submittedName>
        <fullName evidence="2">ThuA domain-containing protein</fullName>
    </submittedName>
</protein>
<dbReference type="EMBL" id="BAAARW010000038">
    <property type="protein sequence ID" value="GAA2450750.1"/>
    <property type="molecule type" value="Genomic_DNA"/>
</dbReference>
<dbReference type="Gene3D" id="3.40.50.880">
    <property type="match status" value="1"/>
</dbReference>
<proteinExistence type="predicted"/>
<comment type="caution">
    <text evidence="2">The sequence shown here is derived from an EMBL/GenBank/DDBJ whole genome shotgun (WGS) entry which is preliminary data.</text>
</comment>
<feature type="domain" description="ThuA-like" evidence="1">
    <location>
        <begin position="6"/>
        <end position="213"/>
    </location>
</feature>
<reference evidence="2 3" key="1">
    <citation type="journal article" date="2019" name="Int. J. Syst. Evol. Microbiol.">
        <title>The Global Catalogue of Microorganisms (GCM) 10K type strain sequencing project: providing services to taxonomists for standard genome sequencing and annotation.</title>
        <authorList>
            <consortium name="The Broad Institute Genomics Platform"/>
            <consortium name="The Broad Institute Genome Sequencing Center for Infectious Disease"/>
            <person name="Wu L."/>
            <person name="Ma J."/>
        </authorList>
    </citation>
    <scope>NUCLEOTIDE SEQUENCE [LARGE SCALE GENOMIC DNA]</scope>
    <source>
        <strain evidence="2 3">JCM 3325</strain>
    </source>
</reference>
<evidence type="ECO:0000259" key="1">
    <source>
        <dbReference type="Pfam" id="PF06283"/>
    </source>
</evidence>
<dbReference type="SUPFAM" id="SSF52317">
    <property type="entry name" value="Class I glutamine amidotransferase-like"/>
    <property type="match status" value="1"/>
</dbReference>
<dbReference type="InterPro" id="IPR029010">
    <property type="entry name" value="ThuA-like"/>
</dbReference>
<dbReference type="InterPro" id="IPR029062">
    <property type="entry name" value="Class_I_gatase-like"/>
</dbReference>
<dbReference type="Pfam" id="PF06283">
    <property type="entry name" value="ThuA"/>
    <property type="match status" value="1"/>
</dbReference>